<evidence type="ECO:0000313" key="3">
    <source>
        <dbReference type="EMBL" id="SFP32413.1"/>
    </source>
</evidence>
<sequence length="353" mass="38259">MSEQSDMAKVEELAGKVIGDVAGALSLYMAYLGDQTGVFEALDEMGRVSVAELAEHTGMNEKYLHQWLGSVSAAGYVNFHREDETFSISPEQALIFSREGQPACMQGFIQAVVSQYESHEKAVKTFKSGKGRPWSDQSECCFCGTDRFFRPGYAANLTSEWIPALDGVEEKLKAGAKIADIGCGHGSSAILMAQAYPKSTVHGYDFHEPSIEEAKRKAKAAGVDNVQFEVASAQDYPGEDYDFACIFDALHDMGDPVGASRHIRETLKDDGTFMLVEPMAGDSMAENMHPLGQIFYAFSTTVCTPASLAQDVGLGLGAQAGQQRLTEVLEEAGFQKVRRASETPTNMVLEVTG</sequence>
<evidence type="ECO:0000313" key="4">
    <source>
        <dbReference type="Proteomes" id="UP000199331"/>
    </source>
</evidence>
<dbReference type="GO" id="GO:0032259">
    <property type="term" value="P:methylation"/>
    <property type="evidence" value="ECO:0007669"/>
    <property type="project" value="UniProtKB-KW"/>
</dbReference>
<organism evidence="3 4">
    <name type="scientific">Qipengyuania nanhaisediminis</name>
    <dbReference type="NCBI Taxonomy" id="604088"/>
    <lineage>
        <taxon>Bacteria</taxon>
        <taxon>Pseudomonadati</taxon>
        <taxon>Pseudomonadota</taxon>
        <taxon>Alphaproteobacteria</taxon>
        <taxon>Sphingomonadales</taxon>
        <taxon>Erythrobacteraceae</taxon>
        <taxon>Qipengyuania</taxon>
    </lineage>
</organism>
<proteinExistence type="predicted"/>
<dbReference type="PANTHER" id="PTHR45128:SF2">
    <property type="entry name" value="METHYLTRANSFERASE DOMAIN-CONTAINING PROTEIN"/>
    <property type="match status" value="1"/>
</dbReference>
<dbReference type="OrthoDB" id="5449367at2"/>
<evidence type="ECO:0000259" key="1">
    <source>
        <dbReference type="Pfam" id="PF13847"/>
    </source>
</evidence>
<reference evidence="4" key="1">
    <citation type="submission" date="2016-10" db="EMBL/GenBank/DDBJ databases">
        <authorList>
            <person name="Varghese N."/>
            <person name="Submissions S."/>
        </authorList>
    </citation>
    <scope>NUCLEOTIDE SEQUENCE [LARGE SCALE GENOMIC DNA]</scope>
    <source>
        <strain evidence="4">CGMCC 1.7715</strain>
    </source>
</reference>
<accession>A0A1I5PEK5</accession>
<dbReference type="InterPro" id="IPR053173">
    <property type="entry name" value="SAM-binding_MTase"/>
</dbReference>
<feature type="domain" description="S-adenosylmethionine-dependent methyltransferase Rv2258c-like winged HTH" evidence="2">
    <location>
        <begin position="25"/>
        <end position="98"/>
    </location>
</feature>
<dbReference type="SUPFAM" id="SSF46785">
    <property type="entry name" value="Winged helix' DNA-binding domain"/>
    <property type="match status" value="1"/>
</dbReference>
<keyword evidence="3" id="KW-0489">Methyltransferase</keyword>
<dbReference type="CDD" id="cd02440">
    <property type="entry name" value="AdoMet_MTases"/>
    <property type="match status" value="1"/>
</dbReference>
<protein>
    <submittedName>
        <fullName evidence="3">Methyltransferase domain-containing protein</fullName>
    </submittedName>
</protein>
<dbReference type="STRING" id="604088.SAMN04488060_2360"/>
<dbReference type="Gene3D" id="1.10.10.10">
    <property type="entry name" value="Winged helix-like DNA-binding domain superfamily/Winged helix DNA-binding domain"/>
    <property type="match status" value="1"/>
</dbReference>
<dbReference type="Gene3D" id="3.40.50.150">
    <property type="entry name" value="Vaccinia Virus protein VP39"/>
    <property type="match status" value="1"/>
</dbReference>
<name>A0A1I5PEK5_9SPHN</name>
<dbReference type="SUPFAM" id="SSF53335">
    <property type="entry name" value="S-adenosyl-L-methionine-dependent methyltransferases"/>
    <property type="match status" value="1"/>
</dbReference>
<evidence type="ECO:0000259" key="2">
    <source>
        <dbReference type="Pfam" id="PF21320"/>
    </source>
</evidence>
<dbReference type="GO" id="GO:0008168">
    <property type="term" value="F:methyltransferase activity"/>
    <property type="evidence" value="ECO:0007669"/>
    <property type="project" value="UniProtKB-KW"/>
</dbReference>
<dbReference type="InterPro" id="IPR048711">
    <property type="entry name" value="WHD_Rv2258c"/>
</dbReference>
<dbReference type="AlphaFoldDB" id="A0A1I5PEK5"/>
<dbReference type="InterPro" id="IPR036390">
    <property type="entry name" value="WH_DNA-bd_sf"/>
</dbReference>
<dbReference type="InterPro" id="IPR036388">
    <property type="entry name" value="WH-like_DNA-bd_sf"/>
</dbReference>
<keyword evidence="3" id="KW-0808">Transferase</keyword>
<gene>
    <name evidence="3" type="ORF">SAMN04488060_2360</name>
</gene>
<dbReference type="EMBL" id="FOWZ01000004">
    <property type="protein sequence ID" value="SFP32413.1"/>
    <property type="molecule type" value="Genomic_DNA"/>
</dbReference>
<keyword evidence="4" id="KW-1185">Reference proteome</keyword>
<dbReference type="RefSeq" id="WP_090481896.1">
    <property type="nucleotide sequence ID" value="NZ_FOWZ01000004.1"/>
</dbReference>
<dbReference type="Pfam" id="PF13847">
    <property type="entry name" value="Methyltransf_31"/>
    <property type="match status" value="1"/>
</dbReference>
<feature type="domain" description="Methyltransferase" evidence="1">
    <location>
        <begin position="173"/>
        <end position="333"/>
    </location>
</feature>
<dbReference type="Proteomes" id="UP000199331">
    <property type="component" value="Unassembled WGS sequence"/>
</dbReference>
<dbReference type="InterPro" id="IPR025714">
    <property type="entry name" value="Methyltranfer_dom"/>
</dbReference>
<dbReference type="Pfam" id="PF21320">
    <property type="entry name" value="WHD_Rv2258c"/>
    <property type="match status" value="1"/>
</dbReference>
<dbReference type="InterPro" id="IPR029063">
    <property type="entry name" value="SAM-dependent_MTases_sf"/>
</dbReference>
<dbReference type="PANTHER" id="PTHR45128">
    <property type="entry name" value="METHYLTRANSFERASE TYPE 11"/>
    <property type="match status" value="1"/>
</dbReference>